<keyword evidence="5" id="KW-1185">Reference proteome</keyword>
<keyword evidence="1" id="KW-0472">Membrane</keyword>
<dbReference type="Proteomes" id="UP000322699">
    <property type="component" value="Unassembled WGS sequence"/>
</dbReference>
<proteinExistence type="predicted"/>
<dbReference type="EMBL" id="VRLW01000013">
    <property type="protein sequence ID" value="KAA1256920.1"/>
    <property type="molecule type" value="Genomic_DNA"/>
</dbReference>
<gene>
    <name evidence="4" type="ORF">LF1_57990</name>
    <name evidence="3" type="ORF">LF1_58620</name>
    <name evidence="2" type="ORF">LF1_59390</name>
</gene>
<organism evidence="3 5">
    <name type="scientific">Rubripirellula obstinata</name>
    <dbReference type="NCBI Taxonomy" id="406547"/>
    <lineage>
        <taxon>Bacteria</taxon>
        <taxon>Pseudomonadati</taxon>
        <taxon>Planctomycetota</taxon>
        <taxon>Planctomycetia</taxon>
        <taxon>Pirellulales</taxon>
        <taxon>Pirellulaceae</taxon>
        <taxon>Rubripirellula</taxon>
    </lineage>
</organism>
<evidence type="ECO:0000313" key="5">
    <source>
        <dbReference type="Proteomes" id="UP000322699"/>
    </source>
</evidence>
<name>A0A5B1C9E6_9BACT</name>
<accession>A0A5B1C9E6</accession>
<sequence>MLTVIRLGTPTFAQLAPRMNSATQTLIRYTALPLFFLVVHTVAVACFAMTEPPAAGPNSDSAAMAWVLWVYIDFPLGLASLWAISNADSNALAVLSVLLIGGIQWILWGIAANTVIGLLRSFVR</sequence>
<evidence type="ECO:0000313" key="4">
    <source>
        <dbReference type="EMBL" id="KAA1256920.1"/>
    </source>
</evidence>
<feature type="transmembrane region" description="Helical" evidence="1">
    <location>
        <begin position="62"/>
        <end position="85"/>
    </location>
</feature>
<dbReference type="EMBL" id="VRLW01000019">
    <property type="protein sequence ID" value="KAA1256841.1"/>
    <property type="molecule type" value="Genomic_DNA"/>
</dbReference>
<feature type="transmembrane region" description="Helical" evidence="1">
    <location>
        <begin position="91"/>
        <end position="119"/>
    </location>
</feature>
<feature type="transmembrane region" description="Helical" evidence="1">
    <location>
        <begin position="26"/>
        <end position="50"/>
    </location>
</feature>
<protein>
    <submittedName>
        <fullName evidence="3">Uncharacterized protein</fullName>
    </submittedName>
</protein>
<comment type="caution">
    <text evidence="3">The sequence shown here is derived from an EMBL/GenBank/DDBJ whole genome shotgun (WGS) entry which is preliminary data.</text>
</comment>
<dbReference type="AlphaFoldDB" id="A0A5B1C9E6"/>
<keyword evidence="1" id="KW-0812">Transmembrane</keyword>
<keyword evidence="1" id="KW-1133">Transmembrane helix</keyword>
<dbReference type="EMBL" id="VRLW01000026">
    <property type="protein sequence ID" value="KAA1256772.1"/>
    <property type="molecule type" value="Genomic_DNA"/>
</dbReference>
<evidence type="ECO:0000313" key="2">
    <source>
        <dbReference type="EMBL" id="KAA1256772.1"/>
    </source>
</evidence>
<evidence type="ECO:0000256" key="1">
    <source>
        <dbReference type="SAM" id="Phobius"/>
    </source>
</evidence>
<evidence type="ECO:0000313" key="3">
    <source>
        <dbReference type="EMBL" id="KAA1256841.1"/>
    </source>
</evidence>
<reference evidence="3 5" key="1">
    <citation type="submission" date="2019-08" db="EMBL/GenBank/DDBJ databases">
        <title>Deep-cultivation of Planctomycetes and their phenomic and genomic characterization uncovers novel biology.</title>
        <authorList>
            <person name="Wiegand S."/>
            <person name="Jogler M."/>
            <person name="Boedeker C."/>
            <person name="Pinto D."/>
            <person name="Vollmers J."/>
            <person name="Rivas-Marin E."/>
            <person name="Kohn T."/>
            <person name="Peeters S.H."/>
            <person name="Heuer A."/>
            <person name="Rast P."/>
            <person name="Oberbeckmann S."/>
            <person name="Bunk B."/>
            <person name="Jeske O."/>
            <person name="Meyerdierks A."/>
            <person name="Storesund J.E."/>
            <person name="Kallscheuer N."/>
            <person name="Luecker S."/>
            <person name="Lage O.M."/>
            <person name="Pohl T."/>
            <person name="Merkel B.J."/>
            <person name="Hornburger P."/>
            <person name="Mueller R.-W."/>
            <person name="Bruemmer F."/>
            <person name="Labrenz M."/>
            <person name="Spormann A.M."/>
            <person name="Op Den Camp H."/>
            <person name="Overmann J."/>
            <person name="Amann R."/>
            <person name="Jetten M.S.M."/>
            <person name="Mascher T."/>
            <person name="Medema M.H."/>
            <person name="Devos D.P."/>
            <person name="Kaster A.-K."/>
            <person name="Ovreas L."/>
            <person name="Rohde M."/>
            <person name="Galperin M.Y."/>
            <person name="Jogler C."/>
        </authorList>
    </citation>
    <scope>NUCLEOTIDE SEQUENCE [LARGE SCALE GENOMIC DNA]</scope>
    <source>
        <strain evidence="3 5">LF1</strain>
    </source>
</reference>